<dbReference type="OrthoDB" id="340328at2157"/>
<name>A0A8A2UA34_9EURY</name>
<dbReference type="Proteomes" id="UP000663191">
    <property type="component" value="Chromosome"/>
</dbReference>
<evidence type="ECO:0000313" key="3">
    <source>
        <dbReference type="EMBL" id="QSW85484.1"/>
    </source>
</evidence>
<proteinExistence type="predicted"/>
<keyword evidence="2" id="KW-0472">Membrane</keyword>
<dbReference type="GeneID" id="63182311"/>
<reference evidence="3 4" key="1">
    <citation type="journal article" date="2006" name="Int. J. Syst. Evol. Microbiol.">
        <title>Haloterrigena longa sp. nov. and Haloterrigena limicola sp. nov., extremely halophilic archaea isolated from a salt lake.</title>
        <authorList>
            <person name="Cui H.L."/>
            <person name="Tohty D."/>
            <person name="Zhou P.J."/>
            <person name="Liu S.J."/>
        </authorList>
    </citation>
    <scope>NUCLEOTIDE SEQUENCE [LARGE SCALE GENOMIC DNA]</scope>
    <source>
        <strain evidence="3 4">ABH32</strain>
    </source>
</reference>
<dbReference type="RefSeq" id="WP_207270669.1">
    <property type="nucleotide sequence ID" value="NZ_CP071463.1"/>
</dbReference>
<sequence length="155" mass="16783">MRNPIQRETRTSERTPLRQSESNGGSVAESGPFRLARVLFGAVLAFMATDNFRNLEERIQYAESKHAPVPSLSVPAISGGLLFGSVGIVLWRMPVASAAAVAVFFGSVTPLLHDFWNVDDPEEKQQELIEFSKNAALLGAALAFLQLGRSQGPGE</sequence>
<keyword evidence="2" id="KW-0812">Transmembrane</keyword>
<evidence type="ECO:0000256" key="2">
    <source>
        <dbReference type="SAM" id="Phobius"/>
    </source>
</evidence>
<dbReference type="Pfam" id="PF05514">
    <property type="entry name" value="HR_lesion"/>
    <property type="match status" value="1"/>
</dbReference>
<dbReference type="KEGG" id="hlo:J0X27_01165"/>
<gene>
    <name evidence="3" type="ORF">J0X27_01165</name>
</gene>
<keyword evidence="4" id="KW-1185">Reference proteome</keyword>
<keyword evidence="2" id="KW-1133">Transmembrane helix</keyword>
<feature type="region of interest" description="Disordered" evidence="1">
    <location>
        <begin position="1"/>
        <end position="28"/>
    </location>
</feature>
<evidence type="ECO:0000256" key="1">
    <source>
        <dbReference type="SAM" id="MobiDB-lite"/>
    </source>
</evidence>
<evidence type="ECO:0000313" key="4">
    <source>
        <dbReference type="Proteomes" id="UP000663191"/>
    </source>
</evidence>
<feature type="transmembrane region" description="Helical" evidence="2">
    <location>
        <begin position="72"/>
        <end position="91"/>
    </location>
</feature>
<dbReference type="EMBL" id="CP071463">
    <property type="protein sequence ID" value="QSW85484.1"/>
    <property type="molecule type" value="Genomic_DNA"/>
</dbReference>
<protein>
    <submittedName>
        <fullName evidence="3">DoxX family protein</fullName>
    </submittedName>
</protein>
<organism evidence="3 4">
    <name type="scientific">Natrinema longum</name>
    <dbReference type="NCBI Taxonomy" id="370324"/>
    <lineage>
        <taxon>Archaea</taxon>
        <taxon>Methanobacteriati</taxon>
        <taxon>Methanobacteriota</taxon>
        <taxon>Stenosarchaea group</taxon>
        <taxon>Halobacteria</taxon>
        <taxon>Halobacteriales</taxon>
        <taxon>Natrialbaceae</taxon>
        <taxon>Natrinema</taxon>
    </lineage>
</organism>
<accession>A0A8A2UA34</accession>
<dbReference type="AlphaFoldDB" id="A0A8A2UA34"/>
<dbReference type="InterPro" id="IPR008637">
    <property type="entry name" value="HR_lesion"/>
</dbReference>
<feature type="compositionally biased region" description="Basic and acidic residues" evidence="1">
    <location>
        <begin position="1"/>
        <end position="16"/>
    </location>
</feature>